<keyword evidence="1" id="KW-0732">Signal</keyword>
<evidence type="ECO:0000256" key="1">
    <source>
        <dbReference type="SAM" id="SignalP"/>
    </source>
</evidence>
<dbReference type="HOGENOM" id="CLU_1459270_0_0_10"/>
<evidence type="ECO:0000313" key="2">
    <source>
        <dbReference type="EMBL" id="CCB70218.1"/>
    </source>
</evidence>
<dbReference type="KEGG" id="fbr:FBFL15_2198"/>
<protein>
    <submittedName>
        <fullName evidence="2">Uncharacterized protein</fullName>
    </submittedName>
</protein>
<feature type="chain" id="PRO_5003440676" evidence="1">
    <location>
        <begin position="19"/>
        <end position="185"/>
    </location>
</feature>
<dbReference type="RefSeq" id="WP_014084680.1">
    <property type="nucleotide sequence ID" value="NC_016001.1"/>
</dbReference>
<sequence>MRKIFLTIHMLFSLAVLAQKNNNIKIDTLFFSGKTPKIYDSKMKSILIGVENNCDATQQEVFDAKIESNREFRTISNLKIFNKESKTSIFTDADAIIISYFCQNIDYINEIEFYEFIFQDEKSAQILVEKLTFLKYKKGFNDYIGFKNWYYKRIKNKVYFIDYKEENMYNFINNKLKTNIDLIVN</sequence>
<dbReference type="STRING" id="1034807.FBFL15_2198"/>
<organism evidence="2 3">
    <name type="scientific">Flavobacterium branchiophilum (strain FL-15)</name>
    <dbReference type="NCBI Taxonomy" id="1034807"/>
    <lineage>
        <taxon>Bacteria</taxon>
        <taxon>Pseudomonadati</taxon>
        <taxon>Bacteroidota</taxon>
        <taxon>Flavobacteriia</taxon>
        <taxon>Flavobacteriales</taxon>
        <taxon>Flavobacteriaceae</taxon>
        <taxon>Flavobacterium</taxon>
    </lineage>
</organism>
<name>G2Z2P4_FLABF</name>
<dbReference type="AlphaFoldDB" id="G2Z2P4"/>
<evidence type="ECO:0000313" key="3">
    <source>
        <dbReference type="Proteomes" id="UP000009186"/>
    </source>
</evidence>
<dbReference type="EMBL" id="FQ859183">
    <property type="protein sequence ID" value="CCB70218.1"/>
    <property type="molecule type" value="Genomic_DNA"/>
</dbReference>
<keyword evidence="3" id="KW-1185">Reference proteome</keyword>
<feature type="signal peptide" evidence="1">
    <location>
        <begin position="1"/>
        <end position="18"/>
    </location>
</feature>
<dbReference type="Proteomes" id="UP000009186">
    <property type="component" value="Chromosome"/>
</dbReference>
<reference evidence="2 3" key="1">
    <citation type="journal article" date="2011" name="Appl. Environ. Microbiol.">
        <title>Complete genome sequence of the fish pathogen Flavobacterium branchiophilum.</title>
        <authorList>
            <consortium name="1:IP"/>
            <consortium name="Microbial Evolutionary Genomics,F-75015 Paris"/>
            <consortium name="France 2:CNRS"/>
            <consortium name="URA2171"/>
            <consortium name="F-75015 Paris,France 3:Unite de Virologie et Immunologie Mol."/>
            <consortium name="INRA,78352 Jouy en Josas Cedex"/>
            <consortium name="France. 4:Unite de Mathemathique"/>
            <consortium name="Informatique et Genome,INRA"/>
            <consortium name="78352 Jouy en Josas Cedex"/>
            <consortium name="France. 5:CEA/Genoscope"/>
            <consortium name="Evry"/>
            <consortium name="France"/>
            <person name="Touchon M."/>
            <person name="Barbier P."/>
            <person name="Bernardet J.F."/>
            <person name="Loux V."/>
            <person name="Vacherie B."/>
            <person name="Barbe V."/>
            <person name="Rocha E.P."/>
            <person name="Duchaud E."/>
        </authorList>
    </citation>
    <scope>NUCLEOTIDE SEQUENCE [LARGE SCALE GENOMIC DNA]</scope>
    <source>
        <strain evidence="2 3">FL-15</strain>
    </source>
</reference>
<proteinExistence type="predicted"/>
<accession>G2Z2P4</accession>
<gene>
    <name evidence="2" type="ordered locus">FBFL15_2198</name>
</gene>